<name>A0A917N7E0_9GAMM</name>
<proteinExistence type="inferred from homology"/>
<dbReference type="InterPro" id="IPR043693">
    <property type="entry name" value="UbiV"/>
</dbReference>
<evidence type="ECO:0000313" key="3">
    <source>
        <dbReference type="Proteomes" id="UP000613743"/>
    </source>
</evidence>
<keyword evidence="1" id="KW-0408">Iron</keyword>
<dbReference type="InterPro" id="IPR051454">
    <property type="entry name" value="RNA/ubiquinone_mod_enzymes"/>
</dbReference>
<keyword evidence="1" id="KW-0411">Iron-sulfur</keyword>
<feature type="binding site" evidence="1">
    <location>
        <position position="39"/>
    </location>
    <ligand>
        <name>[4Fe-4S] cluster</name>
        <dbReference type="ChEBI" id="CHEBI:49883"/>
    </ligand>
</feature>
<comment type="pathway">
    <text evidence="1">Cofactor biosynthesis; ubiquinone biosynthesis.</text>
</comment>
<comment type="subunit">
    <text evidence="1">Forms a heterodimer with UbiU.</text>
</comment>
<dbReference type="GO" id="GO:0006744">
    <property type="term" value="P:ubiquinone biosynthetic process"/>
    <property type="evidence" value="ECO:0007669"/>
    <property type="project" value="UniProtKB-UniRule"/>
</dbReference>
<organism evidence="2 3">
    <name type="scientific">Shewanella gelidii</name>
    <dbReference type="NCBI Taxonomy" id="1642821"/>
    <lineage>
        <taxon>Bacteria</taxon>
        <taxon>Pseudomonadati</taxon>
        <taxon>Pseudomonadota</taxon>
        <taxon>Gammaproteobacteria</taxon>
        <taxon>Alteromonadales</taxon>
        <taxon>Shewanellaceae</taxon>
        <taxon>Shewanella</taxon>
    </lineage>
</organism>
<protein>
    <recommendedName>
        <fullName evidence="1">Ubiquinone biosynthesis protein UbiV</fullName>
    </recommendedName>
</protein>
<dbReference type="NCBIfam" id="NF011991">
    <property type="entry name" value="PRK15447.1"/>
    <property type="match status" value="1"/>
</dbReference>
<dbReference type="GO" id="GO:0051539">
    <property type="term" value="F:4 iron, 4 sulfur cluster binding"/>
    <property type="evidence" value="ECO:0007669"/>
    <property type="project" value="UniProtKB-UniRule"/>
</dbReference>
<keyword evidence="1" id="KW-0831">Ubiquinone biosynthesis</keyword>
<feature type="binding site" evidence="1">
    <location>
        <position position="176"/>
    </location>
    <ligand>
        <name>[4Fe-4S] cluster</name>
        <dbReference type="ChEBI" id="CHEBI:49883"/>
    </ligand>
</feature>
<keyword evidence="1" id="KW-0479">Metal-binding</keyword>
<dbReference type="HAMAP" id="MF_02233">
    <property type="entry name" value="UbiV"/>
    <property type="match status" value="1"/>
</dbReference>
<feature type="binding site" evidence="1">
    <location>
        <position position="193"/>
    </location>
    <ligand>
        <name>[4Fe-4S] cluster</name>
        <dbReference type="ChEBI" id="CHEBI:49883"/>
    </ligand>
</feature>
<reference evidence="2" key="1">
    <citation type="journal article" date="2014" name="Int. J. Syst. Evol. Microbiol.">
        <title>Complete genome sequence of Corynebacterium casei LMG S-19264T (=DSM 44701T), isolated from a smear-ripened cheese.</title>
        <authorList>
            <consortium name="US DOE Joint Genome Institute (JGI-PGF)"/>
            <person name="Walter F."/>
            <person name="Albersmeier A."/>
            <person name="Kalinowski J."/>
            <person name="Ruckert C."/>
        </authorList>
    </citation>
    <scope>NUCLEOTIDE SEQUENCE</scope>
    <source>
        <strain evidence="2">JCM 30804</strain>
    </source>
</reference>
<sequence>MNISLGPILYCWPKDKVLDFYNKVAQSNVNTVYLGETVCSRRREVKFKEYLDIAHQLQDAGKQVIISTLALVEAPSEYTELKRQVENGHFQIEANDMAGVQVAKQLGVEFVCGPTINNYNLASLNKLQSWGMKRFVMPVELSRNWLEKVIQQEPALGFEIEVFGHGHMPLAHSARCFTARHKNLQKDQCGIVCLNHPKGLLAQTQESQPLLRLNGIQTQSAAAIDLSDQISDMQALGVDYFRVSPSSLTSVNIAGALQRGESVTSPFERCDGYWFDQAGFNLTQPEQPA</sequence>
<feature type="binding site" evidence="1">
    <location>
        <position position="189"/>
    </location>
    <ligand>
        <name>[4Fe-4S] cluster</name>
        <dbReference type="ChEBI" id="CHEBI:49883"/>
    </ligand>
</feature>
<keyword evidence="1" id="KW-0004">4Fe-4S</keyword>
<gene>
    <name evidence="1" type="primary">ubiV</name>
    <name evidence="2" type="ORF">GCM10009332_08180</name>
</gene>
<dbReference type="Proteomes" id="UP000613743">
    <property type="component" value="Unassembled WGS sequence"/>
</dbReference>
<keyword evidence="3" id="KW-1185">Reference proteome</keyword>
<dbReference type="InterPro" id="IPR001539">
    <property type="entry name" value="Peptidase_U32"/>
</dbReference>
<dbReference type="GO" id="GO:0046872">
    <property type="term" value="F:metal ion binding"/>
    <property type="evidence" value="ECO:0007669"/>
    <property type="project" value="UniProtKB-KW"/>
</dbReference>
<evidence type="ECO:0000313" key="2">
    <source>
        <dbReference type="EMBL" id="GGI73030.1"/>
    </source>
</evidence>
<dbReference type="PANTHER" id="PTHR30217">
    <property type="entry name" value="PEPTIDASE U32 FAMILY"/>
    <property type="match status" value="1"/>
</dbReference>
<dbReference type="RefSeq" id="WP_188918147.1">
    <property type="nucleotide sequence ID" value="NZ_BMPZ01000002.1"/>
</dbReference>
<comment type="function">
    <text evidence="1">Required for O(2)-independent ubiquinone (coenzyme Q) biosynthesis. Together with UbiU, is essential for the C6-hydroxylation reaction in the oxygen-independent ubiquinone biosynthesis pathway.</text>
</comment>
<comment type="caution">
    <text evidence="2">The sequence shown here is derived from an EMBL/GenBank/DDBJ whole genome shotgun (WGS) entry which is preliminary data.</text>
</comment>
<dbReference type="PANTHER" id="PTHR30217:SF11">
    <property type="entry name" value="UBIQUINONE BIOSYNTHESIS PROTEIN UBIV"/>
    <property type="match status" value="1"/>
</dbReference>
<comment type="similarity">
    <text evidence="1">Belongs to the peptidase U32 family. UbiV subfamily.</text>
</comment>
<evidence type="ECO:0000256" key="1">
    <source>
        <dbReference type="HAMAP-Rule" id="MF_02233"/>
    </source>
</evidence>
<dbReference type="Pfam" id="PF01136">
    <property type="entry name" value="Peptidase_U32"/>
    <property type="match status" value="1"/>
</dbReference>
<dbReference type="AlphaFoldDB" id="A0A917N7E0"/>
<reference evidence="2" key="2">
    <citation type="submission" date="2020-09" db="EMBL/GenBank/DDBJ databases">
        <authorList>
            <person name="Sun Q."/>
            <person name="Ohkuma M."/>
        </authorList>
    </citation>
    <scope>NUCLEOTIDE SEQUENCE</scope>
    <source>
        <strain evidence="2">JCM 30804</strain>
    </source>
</reference>
<dbReference type="EMBL" id="BMPZ01000002">
    <property type="protein sequence ID" value="GGI73030.1"/>
    <property type="molecule type" value="Genomic_DNA"/>
</dbReference>
<accession>A0A917N7E0</accession>
<comment type="cofactor">
    <cofactor evidence="1">
        <name>[4Fe-4S] cluster</name>
        <dbReference type="ChEBI" id="CHEBI:49883"/>
    </cofactor>
</comment>